<dbReference type="AlphaFoldDB" id="A0AAD4SLN6"/>
<comment type="caution">
    <text evidence="2">The sequence shown here is derived from an EMBL/GenBank/DDBJ whole genome shotgun (WGS) entry which is preliminary data.</text>
</comment>
<accession>A0AAD4SLN6</accession>
<dbReference type="InterPro" id="IPR011006">
    <property type="entry name" value="CheY-like_superfamily"/>
</dbReference>
<organism evidence="2 3">
    <name type="scientific">Papaver atlanticum</name>
    <dbReference type="NCBI Taxonomy" id="357466"/>
    <lineage>
        <taxon>Eukaryota</taxon>
        <taxon>Viridiplantae</taxon>
        <taxon>Streptophyta</taxon>
        <taxon>Embryophyta</taxon>
        <taxon>Tracheophyta</taxon>
        <taxon>Spermatophyta</taxon>
        <taxon>Magnoliopsida</taxon>
        <taxon>Ranunculales</taxon>
        <taxon>Papaveraceae</taxon>
        <taxon>Papaveroideae</taxon>
        <taxon>Papaver</taxon>
    </lineage>
</organism>
<feature type="compositionally biased region" description="Polar residues" evidence="1">
    <location>
        <begin position="63"/>
        <end position="83"/>
    </location>
</feature>
<gene>
    <name evidence="2" type="ORF">MKW98_011765</name>
</gene>
<evidence type="ECO:0000313" key="3">
    <source>
        <dbReference type="Proteomes" id="UP001202328"/>
    </source>
</evidence>
<keyword evidence="3" id="KW-1185">Reference proteome</keyword>
<evidence type="ECO:0008006" key="4">
    <source>
        <dbReference type="Google" id="ProtNLM"/>
    </source>
</evidence>
<protein>
    <recommendedName>
        <fullName evidence="4">Response regulatory domain-containing protein</fullName>
    </recommendedName>
</protein>
<dbReference type="SUPFAM" id="SSF52172">
    <property type="entry name" value="CheY-like"/>
    <property type="match status" value="1"/>
</dbReference>
<dbReference type="EMBL" id="JAJJMB010009441">
    <property type="protein sequence ID" value="KAI3913704.1"/>
    <property type="molecule type" value="Genomic_DNA"/>
</dbReference>
<proteinExistence type="predicted"/>
<dbReference type="Proteomes" id="UP001202328">
    <property type="component" value="Unassembled WGS sequence"/>
</dbReference>
<evidence type="ECO:0000256" key="1">
    <source>
        <dbReference type="SAM" id="MobiDB-lite"/>
    </source>
</evidence>
<sequence>MPEMSGFQLLQCIMQEFAGIQNGASFYLTKPLNFSDIGKLWKHIFTRKMETKNMKQTEIRGQDSLQHQKQKISNIDGSSSKANVQEHRQGSLQLQKQKVSNIGESSYILMTKKHYSIQTNHSKDGNFQGFNAPTHQSWVAHNTFIENELSINPQNIGTISHCSPMACDYEFLFDSNFNISEYLVDNDTDDNDIIYLEQAG</sequence>
<name>A0AAD4SLN6_9MAGN</name>
<reference evidence="2" key="1">
    <citation type="submission" date="2022-04" db="EMBL/GenBank/DDBJ databases">
        <title>A functionally conserved STORR gene fusion in Papaver species that diverged 16.8 million years ago.</title>
        <authorList>
            <person name="Catania T."/>
        </authorList>
    </citation>
    <scope>NUCLEOTIDE SEQUENCE</scope>
    <source>
        <strain evidence="2">S-188037</strain>
    </source>
</reference>
<evidence type="ECO:0000313" key="2">
    <source>
        <dbReference type="EMBL" id="KAI3913704.1"/>
    </source>
</evidence>
<feature type="region of interest" description="Disordered" evidence="1">
    <location>
        <begin position="55"/>
        <end position="91"/>
    </location>
</feature>